<dbReference type="InterPro" id="IPR027470">
    <property type="entry name" value="Cation_efflux_CTD"/>
</dbReference>
<keyword evidence="6" id="KW-0406">Ion transport</keyword>
<evidence type="ECO:0000256" key="6">
    <source>
        <dbReference type="ARBA" id="ARBA00023065"/>
    </source>
</evidence>
<organism evidence="12 13">
    <name type="scientific">Halocalculus aciditolerans</name>
    <dbReference type="NCBI Taxonomy" id="1383812"/>
    <lineage>
        <taxon>Archaea</taxon>
        <taxon>Methanobacteriati</taxon>
        <taxon>Methanobacteriota</taxon>
        <taxon>Stenosarchaea group</taxon>
        <taxon>Halobacteria</taxon>
        <taxon>Halobacteriales</taxon>
        <taxon>Halobacteriaceae</taxon>
        <taxon>Halocalculus</taxon>
    </lineage>
</organism>
<evidence type="ECO:0000256" key="8">
    <source>
        <dbReference type="SAM" id="MobiDB-lite"/>
    </source>
</evidence>
<dbReference type="Gene3D" id="1.20.1510.10">
    <property type="entry name" value="Cation efflux protein transmembrane domain"/>
    <property type="match status" value="1"/>
</dbReference>
<feature type="transmembrane region" description="Helical" evidence="9">
    <location>
        <begin position="101"/>
        <end position="120"/>
    </location>
</feature>
<dbReference type="InterPro" id="IPR058533">
    <property type="entry name" value="Cation_efflux_TM"/>
</dbReference>
<reference evidence="12" key="1">
    <citation type="journal article" date="2014" name="Int. J. Syst. Evol. Microbiol.">
        <title>Complete genome sequence of Corynebacterium casei LMG S-19264T (=DSM 44701T), isolated from a smear-ripened cheese.</title>
        <authorList>
            <consortium name="US DOE Joint Genome Institute (JGI-PGF)"/>
            <person name="Walter F."/>
            <person name="Albersmeier A."/>
            <person name="Kalinowski J."/>
            <person name="Ruckert C."/>
        </authorList>
    </citation>
    <scope>NUCLEOTIDE SEQUENCE</scope>
    <source>
        <strain evidence="12">JCM 19596</strain>
    </source>
</reference>
<feature type="transmembrane region" description="Helical" evidence="9">
    <location>
        <begin position="33"/>
        <end position="55"/>
    </location>
</feature>
<dbReference type="SUPFAM" id="SSF161111">
    <property type="entry name" value="Cation efflux protein transmembrane domain-like"/>
    <property type="match status" value="1"/>
</dbReference>
<dbReference type="GO" id="GO:0005886">
    <property type="term" value="C:plasma membrane"/>
    <property type="evidence" value="ECO:0007669"/>
    <property type="project" value="TreeGrafter"/>
</dbReference>
<dbReference type="EMBL" id="BMPG01000004">
    <property type="protein sequence ID" value="GGL69529.1"/>
    <property type="molecule type" value="Genomic_DNA"/>
</dbReference>
<accession>A0A830FA59</accession>
<keyword evidence="13" id="KW-1185">Reference proteome</keyword>
<dbReference type="RefSeq" id="WP_188980251.1">
    <property type="nucleotide sequence ID" value="NZ_BMPG01000004.1"/>
</dbReference>
<evidence type="ECO:0000256" key="4">
    <source>
        <dbReference type="ARBA" id="ARBA00022692"/>
    </source>
</evidence>
<dbReference type="InterPro" id="IPR036837">
    <property type="entry name" value="Cation_efflux_CTD_sf"/>
</dbReference>
<evidence type="ECO:0000256" key="3">
    <source>
        <dbReference type="ARBA" id="ARBA00022448"/>
    </source>
</evidence>
<protein>
    <submittedName>
        <fullName evidence="12">Cation transporter</fullName>
    </submittedName>
</protein>
<keyword evidence="7 9" id="KW-0472">Membrane</keyword>
<dbReference type="NCBIfam" id="TIGR01297">
    <property type="entry name" value="CDF"/>
    <property type="match status" value="1"/>
</dbReference>
<feature type="domain" description="Cation efflux protein transmembrane" evidence="10">
    <location>
        <begin position="34"/>
        <end position="224"/>
    </location>
</feature>
<evidence type="ECO:0000259" key="11">
    <source>
        <dbReference type="Pfam" id="PF16916"/>
    </source>
</evidence>
<evidence type="ECO:0000259" key="10">
    <source>
        <dbReference type="Pfam" id="PF01545"/>
    </source>
</evidence>
<dbReference type="InterPro" id="IPR002524">
    <property type="entry name" value="Cation_efflux"/>
</dbReference>
<keyword evidence="4 9" id="KW-0812">Transmembrane</keyword>
<evidence type="ECO:0000256" key="7">
    <source>
        <dbReference type="ARBA" id="ARBA00023136"/>
    </source>
</evidence>
<comment type="caution">
    <text evidence="12">The sequence shown here is derived from an EMBL/GenBank/DDBJ whole genome shotgun (WGS) entry which is preliminary data.</text>
</comment>
<dbReference type="InterPro" id="IPR050681">
    <property type="entry name" value="CDF/SLC30A"/>
</dbReference>
<dbReference type="PANTHER" id="PTHR11562">
    <property type="entry name" value="CATION EFFLUX PROTEIN/ ZINC TRANSPORTER"/>
    <property type="match status" value="1"/>
</dbReference>
<evidence type="ECO:0000256" key="2">
    <source>
        <dbReference type="ARBA" id="ARBA00008873"/>
    </source>
</evidence>
<gene>
    <name evidence="12" type="ORF">GCM10009039_29320</name>
</gene>
<keyword evidence="5 9" id="KW-1133">Transmembrane helix</keyword>
<evidence type="ECO:0000256" key="5">
    <source>
        <dbReference type="ARBA" id="ARBA00022989"/>
    </source>
</evidence>
<dbReference type="Proteomes" id="UP000607197">
    <property type="component" value="Unassembled WGS sequence"/>
</dbReference>
<dbReference type="SUPFAM" id="SSF160240">
    <property type="entry name" value="Cation efflux protein cytoplasmic domain-like"/>
    <property type="match status" value="1"/>
</dbReference>
<dbReference type="AlphaFoldDB" id="A0A830FA59"/>
<reference evidence="12" key="2">
    <citation type="submission" date="2020-09" db="EMBL/GenBank/DDBJ databases">
        <authorList>
            <person name="Sun Q."/>
            <person name="Ohkuma M."/>
        </authorList>
    </citation>
    <scope>NUCLEOTIDE SEQUENCE</scope>
    <source>
        <strain evidence="12">JCM 19596</strain>
    </source>
</reference>
<comment type="subcellular location">
    <subcellularLocation>
        <location evidence="1">Membrane</location>
        <topology evidence="1">Multi-pass membrane protein</topology>
    </subcellularLocation>
</comment>
<dbReference type="InterPro" id="IPR027469">
    <property type="entry name" value="Cation_efflux_TMD_sf"/>
</dbReference>
<feature type="domain" description="Cation efflux protein cytoplasmic" evidence="11">
    <location>
        <begin position="228"/>
        <end position="302"/>
    </location>
</feature>
<keyword evidence="3" id="KW-0813">Transport</keyword>
<evidence type="ECO:0000256" key="9">
    <source>
        <dbReference type="SAM" id="Phobius"/>
    </source>
</evidence>
<feature type="transmembrane region" description="Helical" evidence="9">
    <location>
        <begin position="132"/>
        <end position="155"/>
    </location>
</feature>
<feature type="transmembrane region" description="Helical" evidence="9">
    <location>
        <begin position="167"/>
        <end position="189"/>
    </location>
</feature>
<dbReference type="Pfam" id="PF16916">
    <property type="entry name" value="ZT_dimer"/>
    <property type="match status" value="1"/>
</dbReference>
<name>A0A830FA59_9EURY</name>
<evidence type="ECO:0000313" key="13">
    <source>
        <dbReference type="Proteomes" id="UP000607197"/>
    </source>
</evidence>
<feature type="compositionally biased region" description="Basic and acidic residues" evidence="8">
    <location>
        <begin position="1"/>
        <end position="26"/>
    </location>
</feature>
<evidence type="ECO:0000313" key="12">
    <source>
        <dbReference type="EMBL" id="GGL69529.1"/>
    </source>
</evidence>
<dbReference type="GO" id="GO:0005385">
    <property type="term" value="F:zinc ion transmembrane transporter activity"/>
    <property type="evidence" value="ECO:0007669"/>
    <property type="project" value="TreeGrafter"/>
</dbReference>
<feature type="transmembrane region" description="Helical" evidence="9">
    <location>
        <begin position="67"/>
        <end position="89"/>
    </location>
</feature>
<evidence type="ECO:0000256" key="1">
    <source>
        <dbReference type="ARBA" id="ARBA00004141"/>
    </source>
</evidence>
<proteinExistence type="inferred from homology"/>
<dbReference type="OrthoDB" id="269083at2157"/>
<dbReference type="PANTHER" id="PTHR11562:SF17">
    <property type="entry name" value="RE54080P-RELATED"/>
    <property type="match status" value="1"/>
</dbReference>
<comment type="similarity">
    <text evidence="2">Belongs to the cation diffusion facilitator (CDF) transporter (TC 2.A.4) family. SLC30A subfamily.</text>
</comment>
<feature type="region of interest" description="Disordered" evidence="8">
    <location>
        <begin position="1"/>
        <end position="27"/>
    </location>
</feature>
<dbReference type="Pfam" id="PF01545">
    <property type="entry name" value="Cation_efflux"/>
    <property type="match status" value="1"/>
</dbReference>
<sequence length="321" mass="33821">MTDDSHGDADGHDHDHGHGHGHDRGDATGSQRALKLALVINTVFFVVEVVGALYANSLTLLADAAHMLTDSASLLLALLAAWIATLAADEKRTYGYQRAEILAALANGVFLVVIVAYIAYEAVVRFQNPQPVKAVPTIVVGVVGLAANLAGAYVLHGGRENLNIRGAYLHLLADAAGSVAAVALGVALYFTDLRVLDPLFSLVIAALVLYSAKDLLAESVNILLQGTPPGVDVDVVTDSLRGIDGVTGVHDVHVWALTSRSVACSAHVVVTDDADRDAVLDRCRRVLGDDHGIGHATIQIETHQGDCETADFDCYPGDTRT</sequence>